<dbReference type="PANTHER" id="PTHR10509:SF14">
    <property type="entry name" value="CAFFEOYL-COA O-METHYLTRANSFERASE 3-RELATED"/>
    <property type="match status" value="1"/>
</dbReference>
<sequence>MPVRKRTRKKRKQLRKQRENSVIVDERIVTYMHSLEKPNNNVLEEIEQQAHIDGVPIIRKEMESFLRVMLTITKPKRILELGTAVGYSAILMSEAIEKDASIITIENYEKRIVQARDNFKKADKEDVITMLEGDAMEIMPGLEGDSFDFVFMDAAKAQYIHFLPEVMRLMKKGAVLITDNVLQEGDIIQSKYVVRRRDRTIHKRMREYLEVVKNHPELETTIVPIGDGITISVKK</sequence>
<dbReference type="Proteomes" id="UP000284779">
    <property type="component" value="Unassembled WGS sequence"/>
</dbReference>
<protein>
    <recommendedName>
        <fullName evidence="4">tRNA 5-hydroxyuridine methyltransferase</fullName>
        <ecNumber evidence="4">2.1.1.-</ecNumber>
    </recommendedName>
    <alternativeName>
        <fullName evidence="4">ho5U methyltransferase</fullName>
    </alternativeName>
</protein>
<dbReference type="PROSITE" id="PS51682">
    <property type="entry name" value="SAM_OMT_I"/>
    <property type="match status" value="1"/>
</dbReference>
<dbReference type="Proteomes" id="UP000286186">
    <property type="component" value="Unassembled WGS sequence"/>
</dbReference>
<dbReference type="HAMAP" id="MF_02217">
    <property type="entry name" value="TrmR_methyltr"/>
    <property type="match status" value="1"/>
</dbReference>
<organism evidence="7 10">
    <name type="scientific">Eubacterium ventriosum</name>
    <dbReference type="NCBI Taxonomy" id="39496"/>
    <lineage>
        <taxon>Bacteria</taxon>
        <taxon>Bacillati</taxon>
        <taxon>Bacillota</taxon>
        <taxon>Clostridia</taxon>
        <taxon>Eubacteriales</taxon>
        <taxon>Eubacteriaceae</taxon>
        <taxon>Eubacterium</taxon>
    </lineage>
</organism>
<name>A0A414R1M4_9FIRM</name>
<evidence type="ECO:0000256" key="4">
    <source>
        <dbReference type="HAMAP-Rule" id="MF_02217"/>
    </source>
</evidence>
<comment type="catalytic activity">
    <reaction evidence="4">
        <text>5-hydroxyuridine(34) in tRNA + S-adenosyl-L-methionine = 5-methoxyuridine(34) in tRNA + S-adenosyl-L-homocysteine + H(+)</text>
        <dbReference type="Rhea" id="RHEA:60524"/>
        <dbReference type="Rhea" id="RHEA-COMP:13381"/>
        <dbReference type="Rhea" id="RHEA-COMP:15591"/>
        <dbReference type="ChEBI" id="CHEBI:15378"/>
        <dbReference type="ChEBI" id="CHEBI:57856"/>
        <dbReference type="ChEBI" id="CHEBI:59789"/>
        <dbReference type="ChEBI" id="CHEBI:136877"/>
        <dbReference type="ChEBI" id="CHEBI:143860"/>
    </reaction>
</comment>
<feature type="binding site" evidence="4">
    <location>
        <begin position="134"/>
        <end position="135"/>
    </location>
    <ligand>
        <name>S-adenosyl-L-methionine</name>
        <dbReference type="ChEBI" id="CHEBI:59789"/>
    </ligand>
</feature>
<dbReference type="EMBL" id="QRHR01000015">
    <property type="protein sequence ID" value="RHF86946.1"/>
    <property type="molecule type" value="Genomic_DNA"/>
</dbReference>
<dbReference type="PANTHER" id="PTHR10509">
    <property type="entry name" value="O-METHYLTRANSFERASE-RELATED"/>
    <property type="match status" value="1"/>
</dbReference>
<evidence type="ECO:0000313" key="6">
    <source>
        <dbReference type="EMBL" id="RHA80795.1"/>
    </source>
</evidence>
<dbReference type="GO" id="GO:0008757">
    <property type="term" value="F:S-adenosylmethionine-dependent methyltransferase activity"/>
    <property type="evidence" value="ECO:0007669"/>
    <property type="project" value="TreeGrafter"/>
</dbReference>
<feature type="binding site" evidence="4">
    <location>
        <position position="106"/>
    </location>
    <ligand>
        <name>S-adenosyl-L-methionine</name>
        <dbReference type="ChEBI" id="CHEBI:59789"/>
    </ligand>
</feature>
<evidence type="ECO:0000256" key="2">
    <source>
        <dbReference type="ARBA" id="ARBA00022679"/>
    </source>
</evidence>
<feature type="binding site" evidence="4">
    <location>
        <position position="153"/>
    </location>
    <ligand>
        <name>S-adenosyl-L-methionine</name>
        <dbReference type="ChEBI" id="CHEBI:59789"/>
    </ligand>
</feature>
<dbReference type="Proteomes" id="UP000285740">
    <property type="component" value="Unassembled WGS sequence"/>
</dbReference>
<dbReference type="GO" id="GO:0030488">
    <property type="term" value="P:tRNA methylation"/>
    <property type="evidence" value="ECO:0007669"/>
    <property type="project" value="UniProtKB-UniRule"/>
</dbReference>
<comment type="function">
    <text evidence="4">Catalyzes the methylation of 5-hydroxyuridine (ho5U) to form 5-methoxyuridine (mo5U) at position 34 in tRNAs.</text>
</comment>
<comment type="subunit">
    <text evidence="4">Homodimer.</text>
</comment>
<evidence type="ECO:0000256" key="1">
    <source>
        <dbReference type="ARBA" id="ARBA00022603"/>
    </source>
</evidence>
<dbReference type="InterPro" id="IPR002935">
    <property type="entry name" value="SAM_O-MeTrfase"/>
</dbReference>
<dbReference type="InterPro" id="IPR043675">
    <property type="entry name" value="TrmR_methyltr"/>
</dbReference>
<dbReference type="Gene3D" id="3.40.50.150">
    <property type="entry name" value="Vaccinia Virus protein VP39"/>
    <property type="match status" value="1"/>
</dbReference>
<keyword evidence="2 4" id="KW-0808">Transferase</keyword>
<feature type="binding site" evidence="4">
    <location>
        <position position="153"/>
    </location>
    <ligand>
        <name>Mg(2+)</name>
        <dbReference type="ChEBI" id="CHEBI:18420"/>
    </ligand>
</feature>
<comment type="similarity">
    <text evidence="4">Belongs to the class I-like SAM-binding methyltransferase superfamily. Cation-dependent O-methyltransferase family.</text>
</comment>
<feature type="binding site" evidence="4">
    <location>
        <position position="88"/>
    </location>
    <ligand>
        <name>S-adenosyl-L-methionine</name>
        <dbReference type="ChEBI" id="CHEBI:59789"/>
    </ligand>
</feature>
<keyword evidence="4" id="KW-0819">tRNA processing</keyword>
<feature type="binding site" evidence="4">
    <location>
        <position position="180"/>
    </location>
    <ligand>
        <name>Mg(2+)</name>
        <dbReference type="ChEBI" id="CHEBI:18420"/>
    </ligand>
</feature>
<feature type="binding site" evidence="4">
    <location>
        <position position="179"/>
    </location>
    <ligand>
        <name>Mg(2+)</name>
        <dbReference type="ChEBI" id="CHEBI:18420"/>
    </ligand>
</feature>
<accession>A0A414R1M4</accession>
<dbReference type="EMBL" id="QSFD01000005">
    <property type="protein sequence ID" value="RHA18692.1"/>
    <property type="molecule type" value="Genomic_DNA"/>
</dbReference>
<dbReference type="InterPro" id="IPR050362">
    <property type="entry name" value="Cation-dep_OMT"/>
</dbReference>
<dbReference type="CDD" id="cd02440">
    <property type="entry name" value="AdoMet_MTases"/>
    <property type="match status" value="1"/>
</dbReference>
<evidence type="ECO:0000313" key="8">
    <source>
        <dbReference type="Proteomes" id="UP000284779"/>
    </source>
</evidence>
<dbReference type="SUPFAM" id="SSF53335">
    <property type="entry name" value="S-adenosyl-L-methionine-dependent methyltransferases"/>
    <property type="match status" value="1"/>
</dbReference>
<comment type="caution">
    <text evidence="7">The sequence shown here is derived from an EMBL/GenBank/DDBJ whole genome shotgun (WGS) entry which is preliminary data.</text>
</comment>
<dbReference type="AlphaFoldDB" id="A0A414R1M4"/>
<dbReference type="EMBL" id="QSFV01000014">
    <property type="protein sequence ID" value="RHA80795.1"/>
    <property type="molecule type" value="Genomic_DNA"/>
</dbReference>
<gene>
    <name evidence="4" type="primary">trmR</name>
    <name evidence="7" type="ORF">DW652_11035</name>
    <name evidence="6" type="ORF">DW918_05835</name>
    <name evidence="5" type="ORF">DW944_06375</name>
</gene>
<keyword evidence="1 4" id="KW-0489">Methyltransferase</keyword>
<evidence type="ECO:0000313" key="10">
    <source>
        <dbReference type="Proteomes" id="UP000286186"/>
    </source>
</evidence>
<reference evidence="8 9" key="1">
    <citation type="submission" date="2018-08" db="EMBL/GenBank/DDBJ databases">
        <title>A genome reference for cultivated species of the human gut microbiota.</title>
        <authorList>
            <person name="Zou Y."/>
            <person name="Xue W."/>
            <person name="Luo G."/>
        </authorList>
    </citation>
    <scope>NUCLEOTIDE SEQUENCE [LARGE SCALE GENOMIC DNA]</scope>
    <source>
        <strain evidence="7 10">AM23-22</strain>
        <strain evidence="6 9">AM42-30</strain>
        <strain evidence="5 8">AM44-11BH</strain>
    </source>
</reference>
<dbReference type="GO" id="GO:0000287">
    <property type="term" value="F:magnesium ion binding"/>
    <property type="evidence" value="ECO:0007669"/>
    <property type="project" value="UniProtKB-UniRule"/>
</dbReference>
<feature type="binding site" evidence="4">
    <location>
        <position position="58"/>
    </location>
    <ligand>
        <name>S-adenosyl-L-methionine</name>
        <dbReference type="ChEBI" id="CHEBI:59789"/>
    </ligand>
</feature>
<dbReference type="Pfam" id="PF01596">
    <property type="entry name" value="Methyltransf_3"/>
    <property type="match status" value="1"/>
</dbReference>
<evidence type="ECO:0000313" key="7">
    <source>
        <dbReference type="EMBL" id="RHF86946.1"/>
    </source>
</evidence>
<evidence type="ECO:0000313" key="9">
    <source>
        <dbReference type="Proteomes" id="UP000285740"/>
    </source>
</evidence>
<keyword evidence="8" id="KW-1185">Reference proteome</keyword>
<dbReference type="GO" id="GO:0008171">
    <property type="term" value="F:O-methyltransferase activity"/>
    <property type="evidence" value="ECO:0007669"/>
    <property type="project" value="InterPro"/>
</dbReference>
<keyword evidence="4" id="KW-0460">Magnesium</keyword>
<dbReference type="GO" id="GO:0016300">
    <property type="term" value="F:tRNA (uridine) methyltransferase activity"/>
    <property type="evidence" value="ECO:0007669"/>
    <property type="project" value="UniProtKB-UniRule"/>
</dbReference>
<keyword evidence="3 4" id="KW-0949">S-adenosyl-L-methionine</keyword>
<keyword evidence="4" id="KW-0479">Metal-binding</keyword>
<evidence type="ECO:0000256" key="3">
    <source>
        <dbReference type="ARBA" id="ARBA00022691"/>
    </source>
</evidence>
<proteinExistence type="inferred from homology"/>
<dbReference type="EC" id="2.1.1.-" evidence="4"/>
<dbReference type="InterPro" id="IPR029063">
    <property type="entry name" value="SAM-dependent_MTases_sf"/>
</dbReference>
<evidence type="ECO:0000313" key="5">
    <source>
        <dbReference type="EMBL" id="RHA18692.1"/>
    </source>
</evidence>